<dbReference type="Proteomes" id="UP000095286">
    <property type="component" value="Unplaced"/>
</dbReference>
<evidence type="ECO:0000313" key="2">
    <source>
        <dbReference type="WBParaSite" id="RSKR_0000770800.1"/>
    </source>
</evidence>
<sequence>MVNLYSLLLLISLASPLASLSLPRSLSLSVGQVADINVEGFKLHLDYAKEEANKITNFVALYENRLIMIPQKSDIGSHYITLANIATGGKHDLKVIVDLEYVSNCHQGQGIQLWMDIMTELNNKSSLLDQKNAVNDMLGVVNNGNVSHVRLYKNLVDLNSVRDMELDVQSEDDIPNNVPIITMQIICGDTITNEAATVIADLQEEYKTVNVMKGTMKLTKSTTTQFVETTTPIIERTTRGTDNAPSKITSLSTYDCKRGIICDINLPKDLFYDAEDGNTANLSLSVTLAEYKQLNGESVERMPDNFLVISAKNLIMTGLPILEGQYNFRIVAKDRIGQSAAAAFSINVPASGSISHEFEVTVDRPVEKLFETPNVLIGFAKNISTALGDKKYNHVMINHVTPNGTKSIVGWSNRTLNDDVICQHKKIEQLMSMMMTNNRKMTIKKFILAVGRAYHVRDVTLVHKGICNRKSSSNVPSKDVGNDVTVTGENKGFFDESQHFLAIIVSCLFVLVMILLVAYCCCKTKSEEKKNPNDFVSKGLPVVFPEEVPHDEADATVTTPMLIKEERPPLNVTLHDNPLYKAPSVQRDSSIITGASSISKSRQPSSTNTANASQRMPPPYISQ</sequence>
<proteinExistence type="predicted"/>
<accession>A0AC35U4P1</accession>
<protein>
    <submittedName>
        <fullName evidence="2">Peptidase S72 domain-containing protein</fullName>
    </submittedName>
</protein>
<evidence type="ECO:0000313" key="1">
    <source>
        <dbReference type="Proteomes" id="UP000095286"/>
    </source>
</evidence>
<dbReference type="WBParaSite" id="RSKR_0000770800.1">
    <property type="protein sequence ID" value="RSKR_0000770800.1"/>
    <property type="gene ID" value="RSKR_0000770800"/>
</dbReference>
<name>A0AC35U4P1_9BILA</name>
<reference evidence="2" key="1">
    <citation type="submission" date="2016-11" db="UniProtKB">
        <authorList>
            <consortium name="WormBaseParasite"/>
        </authorList>
    </citation>
    <scope>IDENTIFICATION</scope>
    <source>
        <strain evidence="2">KR3021</strain>
    </source>
</reference>
<organism evidence="1 2">
    <name type="scientific">Rhabditophanes sp. KR3021</name>
    <dbReference type="NCBI Taxonomy" id="114890"/>
    <lineage>
        <taxon>Eukaryota</taxon>
        <taxon>Metazoa</taxon>
        <taxon>Ecdysozoa</taxon>
        <taxon>Nematoda</taxon>
        <taxon>Chromadorea</taxon>
        <taxon>Rhabditida</taxon>
        <taxon>Tylenchina</taxon>
        <taxon>Panagrolaimomorpha</taxon>
        <taxon>Strongyloidoidea</taxon>
        <taxon>Alloionematidae</taxon>
        <taxon>Rhabditophanes</taxon>
    </lineage>
</organism>